<reference evidence="1" key="1">
    <citation type="journal article" date="2019" name="bioRxiv">
        <title>The Genome of the Zebra Mussel, Dreissena polymorpha: A Resource for Invasive Species Research.</title>
        <authorList>
            <person name="McCartney M.A."/>
            <person name="Auch B."/>
            <person name="Kono T."/>
            <person name="Mallez S."/>
            <person name="Zhang Y."/>
            <person name="Obille A."/>
            <person name="Becker A."/>
            <person name="Abrahante J.E."/>
            <person name="Garbe J."/>
            <person name="Badalamenti J.P."/>
            <person name="Herman A."/>
            <person name="Mangelson H."/>
            <person name="Liachko I."/>
            <person name="Sullivan S."/>
            <person name="Sone E.D."/>
            <person name="Koren S."/>
            <person name="Silverstein K.A.T."/>
            <person name="Beckman K.B."/>
            <person name="Gohl D.M."/>
        </authorList>
    </citation>
    <scope>NUCLEOTIDE SEQUENCE</scope>
    <source>
        <strain evidence="1">Duluth1</strain>
        <tissue evidence="1">Whole animal</tissue>
    </source>
</reference>
<reference evidence="1" key="2">
    <citation type="submission" date="2020-11" db="EMBL/GenBank/DDBJ databases">
        <authorList>
            <person name="McCartney M.A."/>
            <person name="Auch B."/>
            <person name="Kono T."/>
            <person name="Mallez S."/>
            <person name="Becker A."/>
            <person name="Gohl D.M."/>
            <person name="Silverstein K.A.T."/>
            <person name="Koren S."/>
            <person name="Bechman K.B."/>
            <person name="Herman A."/>
            <person name="Abrahante J.E."/>
            <person name="Garbe J."/>
        </authorList>
    </citation>
    <scope>NUCLEOTIDE SEQUENCE</scope>
    <source>
        <strain evidence="1">Duluth1</strain>
        <tissue evidence="1">Whole animal</tissue>
    </source>
</reference>
<keyword evidence="2" id="KW-1185">Reference proteome</keyword>
<dbReference type="AlphaFoldDB" id="A0A9D4H5M0"/>
<proteinExistence type="predicted"/>
<evidence type="ECO:0000313" key="1">
    <source>
        <dbReference type="EMBL" id="KAH3827878.1"/>
    </source>
</evidence>
<sequence length="98" mass="10579">MYPVCPTRAMDYGHGRFPRAGHGRRVSSTNAMGPLIRARLGQHLTVLSRLEQSGDIHSAYSYPFTGHSRRATSTNAMGPLGLCAVRTPWTGTGSQAAH</sequence>
<accession>A0A9D4H5M0</accession>
<dbReference type="EMBL" id="JAIWYP010000005">
    <property type="protein sequence ID" value="KAH3827878.1"/>
    <property type="molecule type" value="Genomic_DNA"/>
</dbReference>
<organism evidence="1 2">
    <name type="scientific">Dreissena polymorpha</name>
    <name type="common">Zebra mussel</name>
    <name type="synonym">Mytilus polymorpha</name>
    <dbReference type="NCBI Taxonomy" id="45954"/>
    <lineage>
        <taxon>Eukaryota</taxon>
        <taxon>Metazoa</taxon>
        <taxon>Spiralia</taxon>
        <taxon>Lophotrochozoa</taxon>
        <taxon>Mollusca</taxon>
        <taxon>Bivalvia</taxon>
        <taxon>Autobranchia</taxon>
        <taxon>Heteroconchia</taxon>
        <taxon>Euheterodonta</taxon>
        <taxon>Imparidentia</taxon>
        <taxon>Neoheterodontei</taxon>
        <taxon>Myida</taxon>
        <taxon>Dreissenoidea</taxon>
        <taxon>Dreissenidae</taxon>
        <taxon>Dreissena</taxon>
    </lineage>
</organism>
<gene>
    <name evidence="1" type="ORF">DPMN_129822</name>
</gene>
<evidence type="ECO:0000313" key="2">
    <source>
        <dbReference type="Proteomes" id="UP000828390"/>
    </source>
</evidence>
<protein>
    <submittedName>
        <fullName evidence="1">Uncharacterized protein</fullName>
    </submittedName>
</protein>
<comment type="caution">
    <text evidence="1">The sequence shown here is derived from an EMBL/GenBank/DDBJ whole genome shotgun (WGS) entry which is preliminary data.</text>
</comment>
<name>A0A9D4H5M0_DREPO</name>
<dbReference type="Proteomes" id="UP000828390">
    <property type="component" value="Unassembled WGS sequence"/>
</dbReference>